<proteinExistence type="predicted"/>
<reference evidence="1" key="2">
    <citation type="submission" date="2025-09" db="UniProtKB">
        <authorList>
            <consortium name="Ensembl"/>
        </authorList>
    </citation>
    <scope>IDENTIFICATION</scope>
</reference>
<protein>
    <submittedName>
        <fullName evidence="1">Uncharacterized protein</fullName>
    </submittedName>
</protein>
<dbReference type="OMA" id="ANTLIYC"/>
<dbReference type="Ensembl" id="ENSSGRT00000010183.1">
    <property type="protein sequence ID" value="ENSSGRP00000009346.1"/>
    <property type="gene ID" value="ENSSGRG00000006304.1"/>
</dbReference>
<reference evidence="1" key="1">
    <citation type="submission" date="2025-08" db="UniProtKB">
        <authorList>
            <consortium name="Ensembl"/>
        </authorList>
    </citation>
    <scope>IDENTIFICATION</scope>
</reference>
<organism evidence="1 2">
    <name type="scientific">Sinocyclocheilus grahami</name>
    <name type="common">Dianchi golden-line fish</name>
    <name type="synonym">Barbus grahami</name>
    <dbReference type="NCBI Taxonomy" id="75366"/>
    <lineage>
        <taxon>Eukaryota</taxon>
        <taxon>Metazoa</taxon>
        <taxon>Chordata</taxon>
        <taxon>Craniata</taxon>
        <taxon>Vertebrata</taxon>
        <taxon>Euteleostomi</taxon>
        <taxon>Actinopterygii</taxon>
        <taxon>Neopterygii</taxon>
        <taxon>Teleostei</taxon>
        <taxon>Ostariophysi</taxon>
        <taxon>Cypriniformes</taxon>
        <taxon>Cyprinidae</taxon>
        <taxon>Cyprininae</taxon>
        <taxon>Sinocyclocheilus</taxon>
    </lineage>
</organism>
<evidence type="ECO:0000313" key="1">
    <source>
        <dbReference type="Ensembl" id="ENSSGRP00000009346.1"/>
    </source>
</evidence>
<dbReference type="PANTHER" id="PTHR33198">
    <property type="entry name" value="ANK_REP_REGION DOMAIN-CONTAINING PROTEIN-RELATED"/>
    <property type="match status" value="1"/>
</dbReference>
<sequence length="186" mass="21012">MSTSENRLVAVEEVRHLHDSASRAVQFLKTSRVGERFRLVSNLHVSSQAYQANTLIYCMGDETADALREQPLSEERARFNERVQQPSEPVDNFITALYALVENCNYGALHDELLRERLAVGLRDSTLSERMQLDRDLTLEKAINSFPASIFEKSCQPPDRSFLCPVHVCFCSGGFVLIQKMCNSAP</sequence>
<keyword evidence="2" id="KW-1185">Reference proteome</keyword>
<evidence type="ECO:0000313" key="2">
    <source>
        <dbReference type="Proteomes" id="UP000472262"/>
    </source>
</evidence>
<accession>A0A672KCE8</accession>
<dbReference type="InParanoid" id="A0A672KCE8"/>
<dbReference type="AlphaFoldDB" id="A0A672KCE8"/>
<name>A0A672KCE8_SINGR</name>
<dbReference type="Proteomes" id="UP000472262">
    <property type="component" value="Unassembled WGS sequence"/>
</dbReference>